<dbReference type="Gramene" id="ESQ44679">
    <property type="protein sequence ID" value="ESQ44679"/>
    <property type="gene ID" value="EUTSA_v10003141mg"/>
</dbReference>
<evidence type="ECO:0000313" key="5">
    <source>
        <dbReference type="Proteomes" id="UP000030689"/>
    </source>
</evidence>
<feature type="region of interest" description="Disordered" evidence="1">
    <location>
        <begin position="824"/>
        <end position="845"/>
    </location>
</feature>
<dbReference type="GO" id="GO:0045087">
    <property type="term" value="P:innate immune response"/>
    <property type="evidence" value="ECO:0007669"/>
    <property type="project" value="EnsemblPlants"/>
</dbReference>
<dbReference type="Gene3D" id="2.60.210.10">
    <property type="entry name" value="Apoptosis, Tumor Necrosis Factor Receptor Associated Protein 2, Chain A"/>
    <property type="match status" value="1"/>
</dbReference>
<evidence type="ECO:0000259" key="3">
    <source>
        <dbReference type="Pfam" id="PF22486"/>
    </source>
</evidence>
<dbReference type="GO" id="GO:1905037">
    <property type="term" value="P:autophagosome organization"/>
    <property type="evidence" value="ECO:0007669"/>
    <property type="project" value="EnsemblPlants"/>
</dbReference>
<protein>
    <recommendedName>
        <fullName evidence="3">MATH domain-containing protein</fullName>
    </recommendedName>
</protein>
<dbReference type="EMBL" id="KI517441">
    <property type="protein sequence ID" value="ESQ44679.1"/>
    <property type="molecule type" value="Genomic_DNA"/>
</dbReference>
<feature type="compositionally biased region" description="Basic and acidic residues" evidence="1">
    <location>
        <begin position="441"/>
        <end position="475"/>
    </location>
</feature>
<accession>V4LXR7</accession>
<dbReference type="Pfam" id="PF22486">
    <property type="entry name" value="MATH_2"/>
    <property type="match status" value="1"/>
</dbReference>
<dbReference type="STRING" id="72664.V4LXR7"/>
<feature type="compositionally biased region" description="Basic and acidic residues" evidence="1">
    <location>
        <begin position="598"/>
        <end position="613"/>
    </location>
</feature>
<name>V4LXR7_EUTSA</name>
<feature type="compositionally biased region" description="Polar residues" evidence="1">
    <location>
        <begin position="37"/>
        <end position="49"/>
    </location>
</feature>
<feature type="compositionally biased region" description="Polar residues" evidence="1">
    <location>
        <begin position="11"/>
        <end position="24"/>
    </location>
</feature>
<feature type="region of interest" description="Disordered" evidence="1">
    <location>
        <begin position="513"/>
        <end position="533"/>
    </location>
</feature>
<dbReference type="EMBL" id="KI517441">
    <property type="protein sequence ID" value="ESQ44678.1"/>
    <property type="molecule type" value="Genomic_DNA"/>
</dbReference>
<feature type="compositionally biased region" description="Polar residues" evidence="1">
    <location>
        <begin position="642"/>
        <end position="652"/>
    </location>
</feature>
<dbReference type="AlphaFoldDB" id="V4LXR7"/>
<feature type="compositionally biased region" description="Basic residues" evidence="1">
    <location>
        <begin position="413"/>
        <end position="440"/>
    </location>
</feature>
<dbReference type="PANTHER" id="PTHR47477:SF8">
    <property type="entry name" value="TNF RECEPTOR-ASSOCIATED FACTOR HOMOLOG 1A"/>
    <property type="match status" value="1"/>
</dbReference>
<reference evidence="4 5" key="1">
    <citation type="journal article" date="2013" name="Front. Plant Sci.">
        <title>The Reference Genome of the Halophytic Plant Eutrema salsugineum.</title>
        <authorList>
            <person name="Yang R."/>
            <person name="Jarvis D.E."/>
            <person name="Chen H."/>
            <person name="Beilstein M.A."/>
            <person name="Grimwood J."/>
            <person name="Jenkins J."/>
            <person name="Shu S."/>
            <person name="Prochnik S."/>
            <person name="Xin M."/>
            <person name="Ma C."/>
            <person name="Schmutz J."/>
            <person name="Wing R.A."/>
            <person name="Mitchell-Olds T."/>
            <person name="Schumaker K.S."/>
            <person name="Wang X."/>
        </authorList>
    </citation>
    <scope>NUCLEOTIDE SEQUENCE [LARGE SCALE GENOMIC DNA]</scope>
</reference>
<dbReference type="eggNOG" id="ENOG502QW6P">
    <property type="taxonomic scope" value="Eukaryota"/>
</dbReference>
<keyword evidence="2" id="KW-0812">Transmembrane</keyword>
<dbReference type="GO" id="GO:0005776">
    <property type="term" value="C:autophagosome"/>
    <property type="evidence" value="ECO:0007669"/>
    <property type="project" value="EnsemblPlants"/>
</dbReference>
<evidence type="ECO:0000256" key="1">
    <source>
        <dbReference type="SAM" id="MobiDB-lite"/>
    </source>
</evidence>
<dbReference type="GO" id="GO:0043424">
    <property type="term" value="F:protein histidine kinase binding"/>
    <property type="evidence" value="ECO:0007669"/>
    <property type="project" value="EnsemblPlants"/>
</dbReference>
<feature type="transmembrane region" description="Helical" evidence="2">
    <location>
        <begin position="257"/>
        <end position="280"/>
    </location>
</feature>
<evidence type="ECO:0000313" key="4">
    <source>
        <dbReference type="EMBL" id="ESQ44678.1"/>
    </source>
</evidence>
<organism evidence="4 5">
    <name type="scientific">Eutrema salsugineum</name>
    <name type="common">Saltwater cress</name>
    <name type="synonym">Sisymbrium salsugineum</name>
    <dbReference type="NCBI Taxonomy" id="72664"/>
    <lineage>
        <taxon>Eukaryota</taxon>
        <taxon>Viridiplantae</taxon>
        <taxon>Streptophyta</taxon>
        <taxon>Embryophyta</taxon>
        <taxon>Tracheophyta</taxon>
        <taxon>Spermatophyta</taxon>
        <taxon>Magnoliopsida</taxon>
        <taxon>eudicotyledons</taxon>
        <taxon>Gunneridae</taxon>
        <taxon>Pentapetalae</taxon>
        <taxon>rosids</taxon>
        <taxon>malvids</taxon>
        <taxon>Brassicales</taxon>
        <taxon>Brassicaceae</taxon>
        <taxon>Eutremeae</taxon>
        <taxon>Eutrema</taxon>
    </lineage>
</organism>
<feature type="region of interest" description="Disordered" evidence="1">
    <location>
        <begin position="1"/>
        <end position="55"/>
    </location>
</feature>
<keyword evidence="2" id="KW-1133">Transmembrane helix</keyword>
<feature type="domain" description="MATH" evidence="3">
    <location>
        <begin position="92"/>
        <end position="198"/>
    </location>
</feature>
<dbReference type="Gramene" id="ESQ44678">
    <property type="protein sequence ID" value="ESQ44678"/>
    <property type="gene ID" value="EUTSA_v10003141mg"/>
</dbReference>
<feature type="region of interest" description="Disordered" evidence="1">
    <location>
        <begin position="413"/>
        <end position="484"/>
    </location>
</feature>
<keyword evidence="5" id="KW-1185">Reference proteome</keyword>
<dbReference type="Proteomes" id="UP000030689">
    <property type="component" value="Unassembled WGS sequence"/>
</dbReference>
<dbReference type="OMA" id="VENIWWQ"/>
<dbReference type="SUPFAM" id="SSF49599">
    <property type="entry name" value="TRAF domain-like"/>
    <property type="match status" value="1"/>
</dbReference>
<feature type="region of interest" description="Disordered" evidence="1">
    <location>
        <begin position="546"/>
        <end position="623"/>
    </location>
</feature>
<dbReference type="InterPro" id="IPR055327">
    <property type="entry name" value="TRAF1A/B"/>
</dbReference>
<dbReference type="PANTHER" id="PTHR47477">
    <property type="entry name" value="TNF RECEPTOR-ASSOCIATED FACTOR HOMOLOG 1A"/>
    <property type="match status" value="1"/>
</dbReference>
<feature type="region of interest" description="Disordered" evidence="1">
    <location>
        <begin position="642"/>
        <end position="704"/>
    </location>
</feature>
<feature type="compositionally biased region" description="Polar residues" evidence="1">
    <location>
        <begin position="664"/>
        <end position="696"/>
    </location>
</feature>
<feature type="compositionally biased region" description="Polar residues" evidence="1">
    <location>
        <begin position="569"/>
        <end position="580"/>
    </location>
</feature>
<evidence type="ECO:0000256" key="2">
    <source>
        <dbReference type="SAM" id="Phobius"/>
    </source>
</evidence>
<dbReference type="CDD" id="cd00121">
    <property type="entry name" value="MATH"/>
    <property type="match status" value="1"/>
</dbReference>
<dbReference type="InterPro" id="IPR008974">
    <property type="entry name" value="TRAF-like"/>
</dbReference>
<sequence>MSETTNEDSRAGTSVDENLSNGRRSQSEEALAEWRSSDQVENGTPSTSPVYWDTGDDDDFGLKPSKYIGKIHGRFRNFQKSTNRSYVAMFLKLGVYILIYPQGCDVCNHLSLFLCIANHDKLLPGETGWSHFAQFTIAVVNKYPKKSKHSCNLLHLLIHYTGFGRKSMIGDGKKFIELPKLQDGFISDSDFLIIKAQVQGSERVDRPFRCLFCQYRKELVRVYMSNVEQSCGRFLEEKRSKLVFHIYTHFLRFENEILNSCCGGGLGFTLVCFATFWVGLNQNLRCQMSQEKMDEVTSTLVMDSLYSGLKALEGQTKNKKSRPRLLDTEELPAPFVSVEKDMFVLVDDVLVLIEKAVLEPLPLKEEKDPQNRTKDGNVVEYRTEAIERDEKRLTELGRQTVKIFVLAHIFRSRKEKQQKKRKKSKKKQAKQKKNKNRGKEKRKEVKVRSQTEERDLEKEECVRAKAEPSAEKPDTLVDVSDVSDSVDSSADIHYLDSEERESSHVHWEKDASEIYPLSLGDTNRGRGSSISIPNGVAERKCLYTIDDKPKPCFSDAKSLASETEDQPSRHTSNPKNQSHASKVRRVGEADVVISNVQEPERRVERNPISKDHSTVQTQEKSPVILISPRAAPWNLTSVAQAKSEKNGVSNYVDSVPNRRPISARSPSSDQASPSRDIQLQTVAPRSDVQKTASPKPTAQPAAPSMLRPLSAPIIPSKQAPPVISAVQTSTTSFARSMSSTGRIGSLTHSQTYTPQSYKHAIIGSSGFNHLNSQLTGKSAFSLYSHPSPISVSNQPGFTSQAGSWDISSSGLLWTGLSSSREIPTTTINRNHGMNPYNTTPLTTSIRPTRTTHSLMTDEFPHLDIINDLLEDGHGGFMGTSVYCVPQWFNMSRSYSDDGFHQSYGGEYLLHSSSSSSPYGNDDAASAAASNYSYFDLDSLNPNLSAGINGYRDFRPLNGH</sequence>
<keyword evidence="2" id="KW-0472">Membrane</keyword>
<gene>
    <name evidence="4" type="ORF">EUTSA_v10003141mg</name>
</gene>
<dbReference type="InterPro" id="IPR002083">
    <property type="entry name" value="MATH/TRAF_dom"/>
</dbReference>
<proteinExistence type="predicted"/>